<feature type="transmembrane region" description="Helical" evidence="1">
    <location>
        <begin position="102"/>
        <end position="121"/>
    </location>
</feature>
<gene>
    <name evidence="3" type="ORF">MB14_06285</name>
</gene>
<evidence type="ECO:0000313" key="4">
    <source>
        <dbReference type="Proteomes" id="UP000075583"/>
    </source>
</evidence>
<keyword evidence="4" id="KW-1185">Reference proteome</keyword>
<organism evidence="3 4">
    <name type="scientific">Roseivirga ehrenbergii (strain DSM 102268 / JCM 13514 / KCTC 12282 / NCIMB 14502 / KMM 6017)</name>
    <dbReference type="NCBI Taxonomy" id="279360"/>
    <lineage>
        <taxon>Bacteria</taxon>
        <taxon>Pseudomonadati</taxon>
        <taxon>Bacteroidota</taxon>
        <taxon>Cytophagia</taxon>
        <taxon>Cytophagales</taxon>
        <taxon>Roseivirgaceae</taxon>
        <taxon>Roseivirga</taxon>
    </lineage>
</organism>
<dbReference type="STRING" id="279360.MB14_06285"/>
<feature type="transmembrane region" description="Helical" evidence="1">
    <location>
        <begin position="77"/>
        <end position="96"/>
    </location>
</feature>
<dbReference type="RefSeq" id="WP_062592168.1">
    <property type="nucleotide sequence ID" value="NZ_LQZQ01000045.1"/>
</dbReference>
<dbReference type="Gene3D" id="3.40.50.2000">
    <property type="entry name" value="Glycogen Phosphorylase B"/>
    <property type="match status" value="2"/>
</dbReference>
<dbReference type="OrthoDB" id="7560678at2"/>
<feature type="domain" description="Glycosyl transferase family 1" evidence="2">
    <location>
        <begin position="203"/>
        <end position="354"/>
    </location>
</feature>
<dbReference type="Proteomes" id="UP000075583">
    <property type="component" value="Unassembled WGS sequence"/>
</dbReference>
<reference evidence="3" key="1">
    <citation type="submission" date="2016-01" db="EMBL/GenBank/DDBJ databases">
        <title>Genome sequencing of Roseivirga ehrenbergii KMM 6017.</title>
        <authorList>
            <person name="Selvaratnam C."/>
            <person name="Thevarajoo S."/>
            <person name="Goh K.M."/>
            <person name="Ee R."/>
            <person name="Chan K.-G."/>
            <person name="Chong C.S."/>
        </authorList>
    </citation>
    <scope>NUCLEOTIDE SEQUENCE [LARGE SCALE GENOMIC DNA]</scope>
    <source>
        <strain evidence="3">KMM 6017</strain>
    </source>
</reference>
<keyword evidence="1" id="KW-0472">Membrane</keyword>
<evidence type="ECO:0000256" key="1">
    <source>
        <dbReference type="SAM" id="Phobius"/>
    </source>
</evidence>
<dbReference type="GO" id="GO:0016757">
    <property type="term" value="F:glycosyltransferase activity"/>
    <property type="evidence" value="ECO:0007669"/>
    <property type="project" value="InterPro"/>
</dbReference>
<dbReference type="SUPFAM" id="SSF53756">
    <property type="entry name" value="UDP-Glycosyltransferase/glycogen phosphorylase"/>
    <property type="match status" value="1"/>
</dbReference>
<protein>
    <recommendedName>
        <fullName evidence="2">Glycosyl transferase family 1 domain-containing protein</fullName>
    </recommendedName>
</protein>
<comment type="caution">
    <text evidence="3">The sequence shown here is derived from an EMBL/GenBank/DDBJ whole genome shotgun (WGS) entry which is preliminary data.</text>
</comment>
<keyword evidence="1" id="KW-0812">Transmembrane</keyword>
<evidence type="ECO:0000259" key="2">
    <source>
        <dbReference type="Pfam" id="PF00534"/>
    </source>
</evidence>
<dbReference type="AlphaFoldDB" id="A0A150X7V5"/>
<accession>A0A150X7V5</accession>
<dbReference type="CDD" id="cd03801">
    <property type="entry name" value="GT4_PimA-like"/>
    <property type="match status" value="1"/>
</dbReference>
<evidence type="ECO:0000313" key="3">
    <source>
        <dbReference type="EMBL" id="KYG74809.1"/>
    </source>
</evidence>
<proteinExistence type="predicted"/>
<dbReference type="EMBL" id="LQZQ01000045">
    <property type="protein sequence ID" value="KYG74809.1"/>
    <property type="molecule type" value="Genomic_DNA"/>
</dbReference>
<dbReference type="InterPro" id="IPR001296">
    <property type="entry name" value="Glyco_trans_1"/>
</dbReference>
<sequence>MNPSKENIQRDKKIVVVHLRNDLSGSTRVLQQSILALQKSGFSIDLFTATIDYEGFLSEIPGISIYPIPYKRYSRRIGTFISYLFAQIWLFIRLLKYRSQCITIYINTVLPFGAALAGWVMKKAVVYHLHEISLAPAPMLLKKWLFAVANLTAKRAILVSDFLINEVSLKNAENIRIHNVLSEEFLSHVPKSLHYGKVTSKVFRVLMICSLAPYKGVNEFIGLSKRMPDIQFDLVLNATEDEIKHIFNDDKEFRNLTVHSAKRDVHQFYHKATLLLNLSLADEHVETFGMTILEGMAYGLPSIAPRVGGVLELVENHVNGFLIDSKDQDSLFKAITLMKEDTTLYHRLSKSAIQKSKMFNSNNFDNAIVKVFLT</sequence>
<dbReference type="Pfam" id="PF00534">
    <property type="entry name" value="Glycos_transf_1"/>
    <property type="match status" value="1"/>
</dbReference>
<keyword evidence="1" id="KW-1133">Transmembrane helix</keyword>
<name>A0A150X7V5_ROSEK</name>
<dbReference type="PANTHER" id="PTHR12526">
    <property type="entry name" value="GLYCOSYLTRANSFERASE"/>
    <property type="match status" value="1"/>
</dbReference>